<dbReference type="AlphaFoldDB" id="A0A9P4UGN6"/>
<accession>A0A9P4UGN6</accession>
<organism evidence="1 2">
    <name type="scientific">Karstenula rhodostoma CBS 690.94</name>
    <dbReference type="NCBI Taxonomy" id="1392251"/>
    <lineage>
        <taxon>Eukaryota</taxon>
        <taxon>Fungi</taxon>
        <taxon>Dikarya</taxon>
        <taxon>Ascomycota</taxon>
        <taxon>Pezizomycotina</taxon>
        <taxon>Dothideomycetes</taxon>
        <taxon>Pleosporomycetidae</taxon>
        <taxon>Pleosporales</taxon>
        <taxon>Massarineae</taxon>
        <taxon>Didymosphaeriaceae</taxon>
        <taxon>Karstenula</taxon>
    </lineage>
</organism>
<protein>
    <submittedName>
        <fullName evidence="1">Uncharacterized protein</fullName>
    </submittedName>
</protein>
<dbReference type="EMBL" id="MU001492">
    <property type="protein sequence ID" value="KAF2451279.1"/>
    <property type="molecule type" value="Genomic_DNA"/>
</dbReference>
<name>A0A9P4UGN6_9PLEO</name>
<reference evidence="1" key="1">
    <citation type="journal article" date="2020" name="Stud. Mycol.">
        <title>101 Dothideomycetes genomes: a test case for predicting lifestyles and emergence of pathogens.</title>
        <authorList>
            <person name="Haridas S."/>
            <person name="Albert R."/>
            <person name="Binder M."/>
            <person name="Bloem J."/>
            <person name="Labutti K."/>
            <person name="Salamov A."/>
            <person name="Andreopoulos B."/>
            <person name="Baker S."/>
            <person name="Barry K."/>
            <person name="Bills G."/>
            <person name="Bluhm B."/>
            <person name="Cannon C."/>
            <person name="Castanera R."/>
            <person name="Culley D."/>
            <person name="Daum C."/>
            <person name="Ezra D."/>
            <person name="Gonzalez J."/>
            <person name="Henrissat B."/>
            <person name="Kuo A."/>
            <person name="Liang C."/>
            <person name="Lipzen A."/>
            <person name="Lutzoni F."/>
            <person name="Magnuson J."/>
            <person name="Mondo S."/>
            <person name="Nolan M."/>
            <person name="Ohm R."/>
            <person name="Pangilinan J."/>
            <person name="Park H.-J."/>
            <person name="Ramirez L."/>
            <person name="Alfaro M."/>
            <person name="Sun H."/>
            <person name="Tritt A."/>
            <person name="Yoshinaga Y."/>
            <person name="Zwiers L.-H."/>
            <person name="Turgeon B."/>
            <person name="Goodwin S."/>
            <person name="Spatafora J."/>
            <person name="Crous P."/>
            <person name="Grigoriev I."/>
        </authorList>
    </citation>
    <scope>NUCLEOTIDE SEQUENCE</scope>
    <source>
        <strain evidence="1">CBS 690.94</strain>
    </source>
</reference>
<dbReference type="Proteomes" id="UP000799764">
    <property type="component" value="Unassembled WGS sequence"/>
</dbReference>
<proteinExistence type="predicted"/>
<sequence length="249" mass="27190">MGAPPTVIYPFTLPSLLQHILTTQTDTLCTTLIVCSSRDAFLQTLVSAVQHQEGQEQTRDKLLQLATPTLHHLFTARHVKVTFCASVQTLLAYLASLKFSAAPNAGKVARSEREANTSARIVLANPLSLHATAPSFSAQGLSRTFAAAVETSLRVDAQLVLAESQGAWMQPILLHESENAENDHDESGEGGGRESSVLDPWEQHVSILNVSAKKFGSGTNDRAWAGRTVKVKRIAARWFRFHKLDEPEP</sequence>
<keyword evidence="2" id="KW-1185">Reference proteome</keyword>
<dbReference type="OrthoDB" id="5391496at2759"/>
<evidence type="ECO:0000313" key="1">
    <source>
        <dbReference type="EMBL" id="KAF2451279.1"/>
    </source>
</evidence>
<evidence type="ECO:0000313" key="2">
    <source>
        <dbReference type="Proteomes" id="UP000799764"/>
    </source>
</evidence>
<gene>
    <name evidence="1" type="ORF">P171DRAFT_425798</name>
</gene>
<comment type="caution">
    <text evidence="1">The sequence shown here is derived from an EMBL/GenBank/DDBJ whole genome shotgun (WGS) entry which is preliminary data.</text>
</comment>